<dbReference type="Proteomes" id="UP000694044">
    <property type="component" value="Unassembled WGS sequence"/>
</dbReference>
<sequence length="104" mass="11671">MTKMGEYRNHMHQVLTSVQTNILRVQEVAMTRAITGWTPVPIPTKSGTVNTYKRKRQVSFVEPTGVPKKRNKFELATSDSASSSSQPKPSVPRSPSEEKKGREE</sequence>
<protein>
    <submittedName>
        <fullName evidence="2">Uncharacterized protein</fullName>
    </submittedName>
</protein>
<gene>
    <name evidence="2" type="ORF">PHYPSEUDO_013065</name>
</gene>
<organism evidence="2 3">
    <name type="scientific">Phytophthora pseudosyringae</name>
    <dbReference type="NCBI Taxonomy" id="221518"/>
    <lineage>
        <taxon>Eukaryota</taxon>
        <taxon>Sar</taxon>
        <taxon>Stramenopiles</taxon>
        <taxon>Oomycota</taxon>
        <taxon>Peronosporomycetes</taxon>
        <taxon>Peronosporales</taxon>
        <taxon>Peronosporaceae</taxon>
        <taxon>Phytophthora</taxon>
    </lineage>
</organism>
<feature type="compositionally biased region" description="Basic and acidic residues" evidence="1">
    <location>
        <begin position="95"/>
        <end position="104"/>
    </location>
</feature>
<evidence type="ECO:0000313" key="2">
    <source>
        <dbReference type="EMBL" id="KAG7388105.1"/>
    </source>
</evidence>
<feature type="compositionally biased region" description="Low complexity" evidence="1">
    <location>
        <begin position="78"/>
        <end position="94"/>
    </location>
</feature>
<keyword evidence="3" id="KW-1185">Reference proteome</keyword>
<reference evidence="2" key="1">
    <citation type="submission" date="2021-02" db="EMBL/GenBank/DDBJ databases">
        <authorList>
            <person name="Palmer J.M."/>
        </authorList>
    </citation>
    <scope>NUCLEOTIDE SEQUENCE</scope>
    <source>
        <strain evidence="2">SCRP734</strain>
    </source>
</reference>
<proteinExistence type="predicted"/>
<comment type="caution">
    <text evidence="2">The sequence shown here is derived from an EMBL/GenBank/DDBJ whole genome shotgun (WGS) entry which is preliminary data.</text>
</comment>
<name>A0A8T1W3Z7_9STRA</name>
<evidence type="ECO:0000313" key="3">
    <source>
        <dbReference type="Proteomes" id="UP000694044"/>
    </source>
</evidence>
<accession>A0A8T1W3Z7</accession>
<evidence type="ECO:0000256" key="1">
    <source>
        <dbReference type="SAM" id="MobiDB-lite"/>
    </source>
</evidence>
<dbReference type="EMBL" id="JAGDFM010000066">
    <property type="protein sequence ID" value="KAG7388105.1"/>
    <property type="molecule type" value="Genomic_DNA"/>
</dbReference>
<feature type="region of interest" description="Disordered" evidence="1">
    <location>
        <begin position="60"/>
        <end position="104"/>
    </location>
</feature>
<dbReference type="AlphaFoldDB" id="A0A8T1W3Z7"/>